<dbReference type="OMA" id="PHWISEY"/>
<feature type="repeat" description="TPR" evidence="3">
    <location>
        <begin position="8"/>
        <end position="41"/>
    </location>
</feature>
<keyword evidence="2 3" id="KW-0802">TPR repeat</keyword>
<dbReference type="PROSITE" id="PS50005">
    <property type="entry name" value="TPR"/>
    <property type="match status" value="1"/>
</dbReference>
<dbReference type="Pfam" id="PF14737">
    <property type="entry name" value="DUF4470"/>
    <property type="match status" value="1"/>
</dbReference>
<dbReference type="SMART" id="SM00028">
    <property type="entry name" value="TPR"/>
    <property type="match status" value="1"/>
</dbReference>
<dbReference type="RefSeq" id="XP_020433687.1">
    <property type="nucleotide sequence ID" value="XM_020576438.1"/>
</dbReference>
<evidence type="ECO:0000256" key="1">
    <source>
        <dbReference type="ARBA" id="ARBA00022737"/>
    </source>
</evidence>
<comment type="caution">
    <text evidence="5">The sequence shown here is derived from an EMBL/GenBank/DDBJ whole genome shotgun (WGS) entry which is preliminary data.</text>
</comment>
<dbReference type="EMBL" id="ADBJ01000025">
    <property type="protein sequence ID" value="EFA81570.1"/>
    <property type="molecule type" value="Genomic_DNA"/>
</dbReference>
<name>D3BAI3_HETP5</name>
<dbReference type="InterPro" id="IPR027974">
    <property type="entry name" value="DUF4470"/>
</dbReference>
<proteinExistence type="predicted"/>
<gene>
    <name evidence="5" type="ORF">PPL_05561</name>
</gene>
<dbReference type="GeneID" id="31361045"/>
<dbReference type="AlphaFoldDB" id="D3BAI3"/>
<feature type="domain" description="DUF4470" evidence="4">
    <location>
        <begin position="212"/>
        <end position="279"/>
    </location>
</feature>
<keyword evidence="6" id="KW-1185">Reference proteome</keyword>
<evidence type="ECO:0000259" key="4">
    <source>
        <dbReference type="Pfam" id="PF14737"/>
    </source>
</evidence>
<reference evidence="5 6" key="1">
    <citation type="journal article" date="2011" name="Genome Res.">
        <title>Phylogeny-wide analysis of social amoeba genomes highlights ancient origins for complex intercellular communication.</title>
        <authorList>
            <person name="Heidel A.J."/>
            <person name="Lawal H.M."/>
            <person name="Felder M."/>
            <person name="Schilde C."/>
            <person name="Helps N.R."/>
            <person name="Tunggal B."/>
            <person name="Rivero F."/>
            <person name="John U."/>
            <person name="Schleicher M."/>
            <person name="Eichinger L."/>
            <person name="Platzer M."/>
            <person name="Noegel A.A."/>
            <person name="Schaap P."/>
            <person name="Gloeckner G."/>
        </authorList>
    </citation>
    <scope>NUCLEOTIDE SEQUENCE [LARGE SCALE GENOMIC DNA]</scope>
    <source>
        <strain evidence="6">ATCC 26659 / Pp 5 / PN500</strain>
    </source>
</reference>
<evidence type="ECO:0000256" key="3">
    <source>
        <dbReference type="PROSITE-ProRule" id="PRU00339"/>
    </source>
</evidence>
<sequence>MSTNNKTAEDWKLQGNQLFTDKKYREALNAYSKALQISPNDPVFTSNESACYYELGQYQKCVEASYQVIDNVLKNTPTDPKQLIPKNIMRTFRSLFVSGDREVLTKLIESPGVRAQLESDSTSAPMLKSFDLETKNRQKSTSREAYDIRDLPRYMIRRNPFDPEYYAVGHDDPVSALGGGEKINIDKKSVVPKDGRLARTVDDEKMQLTLKKNPKLAFFYGGIGDGRHVLLTLADINRQLLQDSASAKAKIHITINDLNPTSLARNLIIYMIFYDMGKSTLKEVYSNAELGEDASLLYFMYFGVAMPACLHARLVKRIGSILDLGNAGKLPQWIYISKSSWPPIRNVLAFWHKMNHMTTADLLSRHSLSSDYKIYGGEVQPRNEDMIKAMEIGEENKKSILQNLEDPKFLKEMFPDKSMKEIKEILPQLRADIEAKSQNDLNTEILLPLECDHLWTEKTKTLPVPAPMLVGKEKTFEHELQNEYRVLRQALSKKRVLDQNVNANVCQIAKTIESKWKPNITMVDKDYPDLSYLQFNPYLNFPTFCAMKWLGEPTMDQPMMFDYFINVYHKSASGLRKLVDLGGLMFELNEGDFLQALKHLDQDEDRRNKQLPTTFDRLFLSNVPDHTGFLMVYTEVIKFLKPGPLNFMQYCILLNTGMFQGFDEAVHSHTLANVDSIQKFLGVKCLNSNLWDDIKWTHLRSPNEKADFEKLASRETLTLWLHKVLFNLFLPAPTPPNTPYTFNSPDNMCTLFSIFERLLIVGYPAHWITGFLEQILSGTTTTLACLHDTRVVPVKCGVSSGSPQKKYTYAFHMELRTLASLWLSQSLNTRIKIPLPAPTDIRKWQIEDFKFADEFFGNVAFNPKVPVVSAIIYYGDLPEKYKLKDVVSSLQDPTDSKYRYNLLDTINGPEMVQVITVLKWSDRKNRLNFWMSQTDIKVLVSKNCSILLWRNDVYRAMTAPHPIKNAFIIE</sequence>
<dbReference type="InParanoid" id="D3BAI3"/>
<dbReference type="STRING" id="670386.D3BAI3"/>
<organism evidence="5 6">
    <name type="scientific">Heterostelium pallidum (strain ATCC 26659 / Pp 5 / PN500)</name>
    <name type="common">Cellular slime mold</name>
    <name type="synonym">Polysphondylium pallidum</name>
    <dbReference type="NCBI Taxonomy" id="670386"/>
    <lineage>
        <taxon>Eukaryota</taxon>
        <taxon>Amoebozoa</taxon>
        <taxon>Evosea</taxon>
        <taxon>Eumycetozoa</taxon>
        <taxon>Dictyostelia</taxon>
        <taxon>Acytosteliales</taxon>
        <taxon>Acytosteliaceae</taxon>
        <taxon>Heterostelium</taxon>
    </lineage>
</organism>
<dbReference type="SUPFAM" id="SSF48452">
    <property type="entry name" value="TPR-like"/>
    <property type="match status" value="1"/>
</dbReference>
<evidence type="ECO:0000256" key="2">
    <source>
        <dbReference type="ARBA" id="ARBA00022803"/>
    </source>
</evidence>
<dbReference type="InterPro" id="IPR019734">
    <property type="entry name" value="TPR_rpt"/>
</dbReference>
<keyword evidence="1" id="KW-0677">Repeat</keyword>
<dbReference type="Proteomes" id="UP000001396">
    <property type="component" value="Unassembled WGS sequence"/>
</dbReference>
<evidence type="ECO:0000313" key="6">
    <source>
        <dbReference type="Proteomes" id="UP000001396"/>
    </source>
</evidence>
<evidence type="ECO:0000313" key="5">
    <source>
        <dbReference type="EMBL" id="EFA81570.1"/>
    </source>
</evidence>
<dbReference type="PANTHER" id="PTHR22904">
    <property type="entry name" value="TPR REPEAT CONTAINING PROTEIN"/>
    <property type="match status" value="1"/>
</dbReference>
<dbReference type="GO" id="GO:0051879">
    <property type="term" value="F:Hsp90 protein binding"/>
    <property type="evidence" value="ECO:0007669"/>
    <property type="project" value="TreeGrafter"/>
</dbReference>
<protein>
    <recommendedName>
        <fullName evidence="4">DUF4470 domain-containing protein</fullName>
    </recommendedName>
</protein>
<dbReference type="InterPro" id="IPR011990">
    <property type="entry name" value="TPR-like_helical_dom_sf"/>
</dbReference>
<dbReference type="Gene3D" id="1.25.40.10">
    <property type="entry name" value="Tetratricopeptide repeat domain"/>
    <property type="match status" value="1"/>
</dbReference>
<accession>D3BAI3</accession>
<dbReference type="PANTHER" id="PTHR22904:SF523">
    <property type="entry name" value="STRESS-INDUCED-PHOSPHOPROTEIN 1"/>
    <property type="match status" value="1"/>
</dbReference>